<keyword evidence="1" id="KW-0805">Transcription regulation</keyword>
<sequence>MPRAGLDRATVIAAAAEVADERGLGQLTMSLVAERLGVRTPSLYKHVDSLAELHQGLAVLAMTEFGDALRDATQGYAGRDALAAAARAMRSYLTGHPGRYAATVGTVANPELDAAGARVVESLAAVLRGYRIDPAEQTHALRTLRSTLHGFATLQTAHGFQWGADTDQSFEWLIDFLDRGLRSSSRHLSPARPAPPVEID</sequence>
<dbReference type="EMBL" id="JBIRPU010000012">
    <property type="protein sequence ID" value="MFI0794571.1"/>
    <property type="molecule type" value="Genomic_DNA"/>
</dbReference>
<dbReference type="Proteomes" id="UP001611075">
    <property type="component" value="Unassembled WGS sequence"/>
</dbReference>
<dbReference type="Gene3D" id="1.10.10.60">
    <property type="entry name" value="Homeodomain-like"/>
    <property type="match status" value="1"/>
</dbReference>
<dbReference type="InterPro" id="IPR001647">
    <property type="entry name" value="HTH_TetR"/>
</dbReference>
<accession>A0ABW7SLJ4</accession>
<dbReference type="InterPro" id="IPR036271">
    <property type="entry name" value="Tet_transcr_reg_TetR-rel_C_sf"/>
</dbReference>
<evidence type="ECO:0000259" key="5">
    <source>
        <dbReference type="PROSITE" id="PS50977"/>
    </source>
</evidence>
<gene>
    <name evidence="6" type="ORF">ACH4OY_18075</name>
</gene>
<keyword evidence="3" id="KW-0804">Transcription</keyword>
<dbReference type="InterPro" id="IPR009057">
    <property type="entry name" value="Homeodomain-like_sf"/>
</dbReference>
<evidence type="ECO:0000313" key="7">
    <source>
        <dbReference type="Proteomes" id="UP001611075"/>
    </source>
</evidence>
<proteinExistence type="predicted"/>
<dbReference type="InterPro" id="IPR025996">
    <property type="entry name" value="MT1864/Rv1816-like_C"/>
</dbReference>
<evidence type="ECO:0000256" key="3">
    <source>
        <dbReference type="ARBA" id="ARBA00023163"/>
    </source>
</evidence>
<dbReference type="InterPro" id="IPR050109">
    <property type="entry name" value="HTH-type_TetR-like_transc_reg"/>
</dbReference>
<evidence type="ECO:0000256" key="2">
    <source>
        <dbReference type="ARBA" id="ARBA00023125"/>
    </source>
</evidence>
<keyword evidence="7" id="KW-1185">Reference proteome</keyword>
<dbReference type="SUPFAM" id="SSF48498">
    <property type="entry name" value="Tetracyclin repressor-like, C-terminal domain"/>
    <property type="match status" value="1"/>
</dbReference>
<evidence type="ECO:0000256" key="1">
    <source>
        <dbReference type="ARBA" id="ARBA00023015"/>
    </source>
</evidence>
<protein>
    <submittedName>
        <fullName evidence="6">TetR/AcrR family transcriptional regulator</fullName>
    </submittedName>
</protein>
<dbReference type="PROSITE" id="PS50977">
    <property type="entry name" value="HTH_TETR_2"/>
    <property type="match status" value="1"/>
</dbReference>
<feature type="DNA-binding region" description="H-T-H motif" evidence="4">
    <location>
        <begin position="28"/>
        <end position="47"/>
    </location>
</feature>
<keyword evidence="2 4" id="KW-0238">DNA-binding</keyword>
<evidence type="ECO:0000313" key="6">
    <source>
        <dbReference type="EMBL" id="MFI0794571.1"/>
    </source>
</evidence>
<dbReference type="Pfam" id="PF00440">
    <property type="entry name" value="TetR_N"/>
    <property type="match status" value="1"/>
</dbReference>
<dbReference type="Gene3D" id="1.10.357.10">
    <property type="entry name" value="Tetracycline Repressor, domain 2"/>
    <property type="match status" value="1"/>
</dbReference>
<dbReference type="RefSeq" id="WP_396681019.1">
    <property type="nucleotide sequence ID" value="NZ_JBIRPU010000012.1"/>
</dbReference>
<dbReference type="Pfam" id="PF13305">
    <property type="entry name" value="TetR_C_33"/>
    <property type="match status" value="1"/>
</dbReference>
<name>A0ABW7SLJ4_9ACTN</name>
<evidence type="ECO:0000256" key="4">
    <source>
        <dbReference type="PROSITE-ProRule" id="PRU00335"/>
    </source>
</evidence>
<organism evidence="6 7">
    <name type="scientific">Micromonospora rubida</name>
    <dbReference type="NCBI Taxonomy" id="2697657"/>
    <lineage>
        <taxon>Bacteria</taxon>
        <taxon>Bacillati</taxon>
        <taxon>Actinomycetota</taxon>
        <taxon>Actinomycetes</taxon>
        <taxon>Micromonosporales</taxon>
        <taxon>Micromonosporaceae</taxon>
        <taxon>Micromonospora</taxon>
    </lineage>
</organism>
<reference evidence="6 7" key="1">
    <citation type="submission" date="2024-10" db="EMBL/GenBank/DDBJ databases">
        <title>The Natural Products Discovery Center: Release of the First 8490 Sequenced Strains for Exploring Actinobacteria Biosynthetic Diversity.</title>
        <authorList>
            <person name="Kalkreuter E."/>
            <person name="Kautsar S.A."/>
            <person name="Yang D."/>
            <person name="Bader C.D."/>
            <person name="Teijaro C.N."/>
            <person name="Fluegel L."/>
            <person name="Davis C.M."/>
            <person name="Simpson J.R."/>
            <person name="Lauterbach L."/>
            <person name="Steele A.D."/>
            <person name="Gui C."/>
            <person name="Meng S."/>
            <person name="Li G."/>
            <person name="Viehrig K."/>
            <person name="Ye F."/>
            <person name="Su P."/>
            <person name="Kiefer A.F."/>
            <person name="Nichols A."/>
            <person name="Cepeda A.J."/>
            <person name="Yan W."/>
            <person name="Fan B."/>
            <person name="Jiang Y."/>
            <person name="Adhikari A."/>
            <person name="Zheng C.-J."/>
            <person name="Schuster L."/>
            <person name="Cowan T.M."/>
            <person name="Smanski M.J."/>
            <person name="Chevrette M.G."/>
            <person name="De Carvalho L.P.S."/>
            <person name="Shen B."/>
        </authorList>
    </citation>
    <scope>NUCLEOTIDE SEQUENCE [LARGE SCALE GENOMIC DNA]</scope>
    <source>
        <strain evidence="6 7">NPDC021253</strain>
    </source>
</reference>
<dbReference type="PANTHER" id="PTHR30055:SF239">
    <property type="entry name" value="TRANSCRIPTIONAL REGULATORY PROTEIN"/>
    <property type="match status" value="1"/>
</dbReference>
<comment type="caution">
    <text evidence="6">The sequence shown here is derived from an EMBL/GenBank/DDBJ whole genome shotgun (WGS) entry which is preliminary data.</text>
</comment>
<feature type="domain" description="HTH tetR-type" evidence="5">
    <location>
        <begin position="5"/>
        <end position="65"/>
    </location>
</feature>
<dbReference type="PANTHER" id="PTHR30055">
    <property type="entry name" value="HTH-TYPE TRANSCRIPTIONAL REGULATOR RUTR"/>
    <property type="match status" value="1"/>
</dbReference>
<dbReference type="SUPFAM" id="SSF46689">
    <property type="entry name" value="Homeodomain-like"/>
    <property type="match status" value="1"/>
</dbReference>